<name>A0A9Q3J1B1_9BASI</name>
<proteinExistence type="predicted"/>
<organism evidence="1 2">
    <name type="scientific">Austropuccinia psidii MF-1</name>
    <dbReference type="NCBI Taxonomy" id="1389203"/>
    <lineage>
        <taxon>Eukaryota</taxon>
        <taxon>Fungi</taxon>
        <taxon>Dikarya</taxon>
        <taxon>Basidiomycota</taxon>
        <taxon>Pucciniomycotina</taxon>
        <taxon>Pucciniomycetes</taxon>
        <taxon>Pucciniales</taxon>
        <taxon>Sphaerophragmiaceae</taxon>
        <taxon>Austropuccinia</taxon>
    </lineage>
</organism>
<accession>A0A9Q3J1B1</accession>
<dbReference type="EMBL" id="AVOT02059957">
    <property type="protein sequence ID" value="MBW0553525.1"/>
    <property type="molecule type" value="Genomic_DNA"/>
</dbReference>
<evidence type="ECO:0000313" key="1">
    <source>
        <dbReference type="EMBL" id="MBW0553525.1"/>
    </source>
</evidence>
<keyword evidence="2" id="KW-1185">Reference proteome</keyword>
<reference evidence="1" key="1">
    <citation type="submission" date="2021-03" db="EMBL/GenBank/DDBJ databases">
        <title>Draft genome sequence of rust myrtle Austropuccinia psidii MF-1, a brazilian biotype.</title>
        <authorList>
            <person name="Quecine M.C."/>
            <person name="Pachon D.M.R."/>
            <person name="Bonatelli M.L."/>
            <person name="Correr F.H."/>
            <person name="Franceschini L.M."/>
            <person name="Leite T.F."/>
            <person name="Margarido G.R.A."/>
            <person name="Almeida C.A."/>
            <person name="Ferrarezi J.A."/>
            <person name="Labate C.A."/>
        </authorList>
    </citation>
    <scope>NUCLEOTIDE SEQUENCE</scope>
    <source>
        <strain evidence="1">MF-1</strain>
    </source>
</reference>
<dbReference type="AlphaFoldDB" id="A0A9Q3J1B1"/>
<comment type="caution">
    <text evidence="1">The sequence shown here is derived from an EMBL/GenBank/DDBJ whole genome shotgun (WGS) entry which is preliminary data.</text>
</comment>
<evidence type="ECO:0000313" key="2">
    <source>
        <dbReference type="Proteomes" id="UP000765509"/>
    </source>
</evidence>
<sequence>MLEKEWNPKIPVDTLKRDLGEIHPTASSLKLLCDKVRHHENKSMTDAFEYSQQKWYKSHQTPELKVGDFILVLTLSFNNIKGPNKLKDYCSGQFIIKYMHGTD</sequence>
<protein>
    <submittedName>
        <fullName evidence="1">Uncharacterized protein</fullName>
    </submittedName>
</protein>
<gene>
    <name evidence="1" type="ORF">O181_093240</name>
</gene>
<dbReference type="Proteomes" id="UP000765509">
    <property type="component" value="Unassembled WGS sequence"/>
</dbReference>